<reference evidence="3 4" key="1">
    <citation type="journal article" date="2016" name="Mol. Biol. Evol.">
        <title>Comparative Genomics of Early-Diverging Mushroom-Forming Fungi Provides Insights into the Origins of Lignocellulose Decay Capabilities.</title>
        <authorList>
            <person name="Nagy L.G."/>
            <person name="Riley R."/>
            <person name="Tritt A."/>
            <person name="Adam C."/>
            <person name="Daum C."/>
            <person name="Floudas D."/>
            <person name="Sun H."/>
            <person name="Yadav J.S."/>
            <person name="Pangilinan J."/>
            <person name="Larsson K.H."/>
            <person name="Matsuura K."/>
            <person name="Barry K."/>
            <person name="Labutti K."/>
            <person name="Kuo R."/>
            <person name="Ohm R.A."/>
            <person name="Bhattacharya S.S."/>
            <person name="Shirouzu T."/>
            <person name="Yoshinaga Y."/>
            <person name="Martin F.M."/>
            <person name="Grigoriev I.V."/>
            <person name="Hibbett D.S."/>
        </authorList>
    </citation>
    <scope>NUCLEOTIDE SEQUENCE [LARGE SCALE GENOMIC DNA]</scope>
    <source>
        <strain evidence="3 4">HHB12029</strain>
    </source>
</reference>
<evidence type="ECO:0000256" key="2">
    <source>
        <dbReference type="SAM" id="Phobius"/>
    </source>
</evidence>
<evidence type="ECO:0000313" key="3">
    <source>
        <dbReference type="EMBL" id="KZW01465.1"/>
    </source>
</evidence>
<feature type="region of interest" description="Disordered" evidence="1">
    <location>
        <begin position="223"/>
        <end position="251"/>
    </location>
</feature>
<evidence type="ECO:0000313" key="4">
    <source>
        <dbReference type="Proteomes" id="UP000077266"/>
    </source>
</evidence>
<keyword evidence="4" id="KW-1185">Reference proteome</keyword>
<sequence>MTPAAAMPVLRRQLPQGATPPAPDVVNDPADPLGLSATTTSSYNYWWPYPPGGVPAPATTTTSTMAEPTDDPLLASASITSTESLSSTDSSDTLSSTLSASDDLIHVTAVVPMTEITTTSTSPTASIVSAYKTPHKFNILWLTPLFVLVGVLIGATIAGWTYGRWARRRGRVSSITAHARPSDDDGGARGTYAQIVTGARIPSGTRRVSARRQDSFEDVKLMADEKYDVSPHSPSRPQSISDEEDDFNPQDNRVMPGGLLIDFSPAKAIKGWIASVRSMGSVTSAGIAEASPPRRTLQHLHVREATIGGSDAQSMLDRSLVLASLTASRQLLDAPIRHSISRLSLPSCWRNSRRHRRDGAAATHARVDYRQLHVRFDDTRLDRVSAALSELPSSCLPIAVHARRNAPKQPAYSHPQRRDQRCHRRRRPHAYPAVNPREDEPVERRGVYRELVPRGVLRG</sequence>
<dbReference type="AlphaFoldDB" id="A0A165P0B5"/>
<dbReference type="InParanoid" id="A0A165P0B5"/>
<dbReference type="Proteomes" id="UP000077266">
    <property type="component" value="Unassembled WGS sequence"/>
</dbReference>
<keyword evidence="2" id="KW-1133">Transmembrane helix</keyword>
<gene>
    <name evidence="3" type="ORF">EXIGLDRAFT_63125</name>
</gene>
<accession>A0A165P0B5</accession>
<dbReference type="OrthoDB" id="3230450at2759"/>
<feature type="region of interest" description="Disordered" evidence="1">
    <location>
        <begin position="405"/>
        <end position="440"/>
    </location>
</feature>
<keyword evidence="2" id="KW-0812">Transmembrane</keyword>
<dbReference type="EMBL" id="KV425893">
    <property type="protein sequence ID" value="KZW01465.1"/>
    <property type="molecule type" value="Genomic_DNA"/>
</dbReference>
<protein>
    <submittedName>
        <fullName evidence="3">Uncharacterized protein</fullName>
    </submittedName>
</protein>
<feature type="transmembrane region" description="Helical" evidence="2">
    <location>
        <begin position="139"/>
        <end position="162"/>
    </location>
</feature>
<organism evidence="3 4">
    <name type="scientific">Exidia glandulosa HHB12029</name>
    <dbReference type="NCBI Taxonomy" id="1314781"/>
    <lineage>
        <taxon>Eukaryota</taxon>
        <taxon>Fungi</taxon>
        <taxon>Dikarya</taxon>
        <taxon>Basidiomycota</taxon>
        <taxon>Agaricomycotina</taxon>
        <taxon>Agaricomycetes</taxon>
        <taxon>Auriculariales</taxon>
        <taxon>Exidiaceae</taxon>
        <taxon>Exidia</taxon>
    </lineage>
</organism>
<feature type="compositionally biased region" description="Basic residues" evidence="1">
    <location>
        <begin position="420"/>
        <end position="429"/>
    </location>
</feature>
<evidence type="ECO:0000256" key="1">
    <source>
        <dbReference type="SAM" id="MobiDB-lite"/>
    </source>
</evidence>
<keyword evidence="2" id="KW-0472">Membrane</keyword>
<proteinExistence type="predicted"/>
<name>A0A165P0B5_EXIGL</name>
<feature type="region of interest" description="Disordered" evidence="1">
    <location>
        <begin position="1"/>
        <end position="31"/>
    </location>
</feature>